<dbReference type="Proteomes" id="UP000664132">
    <property type="component" value="Unassembled WGS sequence"/>
</dbReference>
<evidence type="ECO:0000259" key="2">
    <source>
        <dbReference type="Pfam" id="PF24883"/>
    </source>
</evidence>
<dbReference type="EMBL" id="JAFJYH010000077">
    <property type="protein sequence ID" value="KAG4420815.1"/>
    <property type="molecule type" value="Genomic_DNA"/>
</dbReference>
<feature type="domain" description="Nephrocystin 3-like N-terminal" evidence="2">
    <location>
        <begin position="260"/>
        <end position="433"/>
    </location>
</feature>
<keyword evidence="5" id="KW-1185">Reference proteome</keyword>
<proteinExistence type="predicted"/>
<evidence type="ECO:0000313" key="5">
    <source>
        <dbReference type="Proteomes" id="UP000664132"/>
    </source>
</evidence>
<dbReference type="Pfam" id="PF25053">
    <property type="entry name" value="DUF7791"/>
    <property type="match status" value="1"/>
</dbReference>
<dbReference type="Pfam" id="PF24883">
    <property type="entry name" value="NPHP3_N"/>
    <property type="match status" value="1"/>
</dbReference>
<dbReference type="PANTHER" id="PTHR10039:SF5">
    <property type="entry name" value="NACHT DOMAIN-CONTAINING PROTEIN"/>
    <property type="match status" value="1"/>
</dbReference>
<dbReference type="AlphaFoldDB" id="A0A8H7TKF0"/>
<dbReference type="InterPro" id="IPR056884">
    <property type="entry name" value="NPHP3-like_N"/>
</dbReference>
<comment type="caution">
    <text evidence="4">The sequence shown here is derived from an EMBL/GenBank/DDBJ whole genome shotgun (WGS) entry which is preliminary data.</text>
</comment>
<dbReference type="InterPro" id="IPR056693">
    <property type="entry name" value="DUF7791"/>
</dbReference>
<feature type="domain" description="DUF7791" evidence="3">
    <location>
        <begin position="544"/>
        <end position="688"/>
    </location>
</feature>
<evidence type="ECO:0000313" key="4">
    <source>
        <dbReference type="EMBL" id="KAG4420815.1"/>
    </source>
</evidence>
<reference evidence="4" key="1">
    <citation type="submission" date="2021-02" db="EMBL/GenBank/DDBJ databases">
        <title>Genome sequence Cadophora malorum strain M34.</title>
        <authorList>
            <person name="Stefanovic E."/>
            <person name="Vu D."/>
            <person name="Scully C."/>
            <person name="Dijksterhuis J."/>
            <person name="Roader J."/>
            <person name="Houbraken J."/>
        </authorList>
    </citation>
    <scope>NUCLEOTIDE SEQUENCE</scope>
    <source>
        <strain evidence="4">M34</strain>
    </source>
</reference>
<dbReference type="Gene3D" id="3.40.50.300">
    <property type="entry name" value="P-loop containing nucleotide triphosphate hydrolases"/>
    <property type="match status" value="1"/>
</dbReference>
<organism evidence="4 5">
    <name type="scientific">Cadophora malorum</name>
    <dbReference type="NCBI Taxonomy" id="108018"/>
    <lineage>
        <taxon>Eukaryota</taxon>
        <taxon>Fungi</taxon>
        <taxon>Dikarya</taxon>
        <taxon>Ascomycota</taxon>
        <taxon>Pezizomycotina</taxon>
        <taxon>Leotiomycetes</taxon>
        <taxon>Helotiales</taxon>
        <taxon>Ploettnerulaceae</taxon>
        <taxon>Cadophora</taxon>
    </lineage>
</organism>
<dbReference type="PANTHER" id="PTHR10039">
    <property type="entry name" value="AMELOGENIN"/>
    <property type="match status" value="1"/>
</dbReference>
<dbReference type="SUPFAM" id="SSF52540">
    <property type="entry name" value="P-loop containing nucleoside triphosphate hydrolases"/>
    <property type="match status" value="1"/>
</dbReference>
<keyword evidence="1" id="KW-0677">Repeat</keyword>
<gene>
    <name evidence="4" type="ORF">IFR04_006095</name>
</gene>
<name>A0A8H7TKF0_9HELO</name>
<evidence type="ECO:0000256" key="1">
    <source>
        <dbReference type="ARBA" id="ARBA00022737"/>
    </source>
</evidence>
<protein>
    <recommendedName>
        <fullName evidence="6">NACHT domain-containing protein</fullName>
    </recommendedName>
</protein>
<dbReference type="OrthoDB" id="341259at2759"/>
<dbReference type="InterPro" id="IPR027417">
    <property type="entry name" value="P-loop_NTPase"/>
</dbReference>
<evidence type="ECO:0000259" key="3">
    <source>
        <dbReference type="Pfam" id="PF25053"/>
    </source>
</evidence>
<evidence type="ECO:0008006" key="6">
    <source>
        <dbReference type="Google" id="ProtNLM"/>
    </source>
</evidence>
<sequence length="760" mass="87289">MDPLTILGLASNIVQFVDFTRKLISATHALYVSASGASSENLELEALTQDLQRLASQIKPPASSISGIAISVEENDLLNLSKQCLEVSSDLLFVLESMKVKGEHRRWKSFYQAYQSVRKKGDIEALQKRLDRIEQRVGIRGLLTRQSTVLAKLNEMELENQTFQVARTNDIVELQKEFKRLFTDIKSVVEDSTVIQKGLLERMSLSAQKGVEFESEQRILASLRFHTMEDRHTSIRAAHAQTFSWIFEDSSAERNQRAPTKFVEWLKSDESLYWVSGKPGSGKSTLMKYLSEYEAVIRQHLRVWTGEQKLVTSSFFFWNAGRIALQKSQEGLLRSMLYQVLRRCPALISKAFPGHWFSHISGGVNAGSSLDFLTISVLLAAFERVATALESSKVKLFFLIDGLDEYEGKPDDVIHLIQLLTFFRQVKICVSSRPWNEFEKVYGQDASRKLYMESLTRQDIASYVRDTLEKDPSYQDLEEEASHALNLVQDIVNAAQGVFLWVFLVVRSLLEGLTNADRIIDLQRRLRLLPTDLNEYFKRMLFTIDKFYREQTAQMFQVTLVAREILPLMSYWFLHQNDSKLPFKLSVEPLSMQRTNVRLKQMRKRLNACCKGLLEVQFYDSSNHNDSSLSSSVLFNWKVDFLHRTVRDFLILPDMQTMLDEWAGDHFNADKVICEAILCQIKSAPQEEEYLRSDGPIWDLAHTMNHHTEALKDDPDHEQDGVLLLQELDQTIRKQKEVVGLTTEELPTGLSSRLTEDSHN</sequence>
<accession>A0A8H7TKF0</accession>